<accession>A0A0A9A6P3</accession>
<dbReference type="EMBL" id="GBRH01253250">
    <property type="protein sequence ID" value="JAD44645.1"/>
    <property type="molecule type" value="Transcribed_RNA"/>
</dbReference>
<evidence type="ECO:0000313" key="2">
    <source>
        <dbReference type="EMBL" id="JAD44645.1"/>
    </source>
</evidence>
<name>A0A0A9A6P3_ARUDO</name>
<reference evidence="2" key="2">
    <citation type="journal article" date="2015" name="Data Brief">
        <title>Shoot transcriptome of the giant reed, Arundo donax.</title>
        <authorList>
            <person name="Barrero R.A."/>
            <person name="Guerrero F.D."/>
            <person name="Moolhuijzen P."/>
            <person name="Goolsby J.A."/>
            <person name="Tidwell J."/>
            <person name="Bellgard S.E."/>
            <person name="Bellgard M.I."/>
        </authorList>
    </citation>
    <scope>NUCLEOTIDE SEQUENCE</scope>
    <source>
        <tissue evidence="2">Shoot tissue taken approximately 20 cm above the soil surface</tissue>
    </source>
</reference>
<evidence type="ECO:0000256" key="1">
    <source>
        <dbReference type="SAM" id="MobiDB-lite"/>
    </source>
</evidence>
<protein>
    <submittedName>
        <fullName evidence="2">Uncharacterized protein</fullName>
    </submittedName>
</protein>
<dbReference type="AlphaFoldDB" id="A0A0A9A6P3"/>
<organism evidence="2">
    <name type="scientific">Arundo donax</name>
    <name type="common">Giant reed</name>
    <name type="synonym">Donax arundinaceus</name>
    <dbReference type="NCBI Taxonomy" id="35708"/>
    <lineage>
        <taxon>Eukaryota</taxon>
        <taxon>Viridiplantae</taxon>
        <taxon>Streptophyta</taxon>
        <taxon>Embryophyta</taxon>
        <taxon>Tracheophyta</taxon>
        <taxon>Spermatophyta</taxon>
        <taxon>Magnoliopsida</taxon>
        <taxon>Liliopsida</taxon>
        <taxon>Poales</taxon>
        <taxon>Poaceae</taxon>
        <taxon>PACMAD clade</taxon>
        <taxon>Arundinoideae</taxon>
        <taxon>Arundineae</taxon>
        <taxon>Arundo</taxon>
    </lineage>
</organism>
<sequence>MLQCKVKKRQPEPRRSTPKAPFVVRNDGRPSKPEAGVPGTQF</sequence>
<feature type="region of interest" description="Disordered" evidence="1">
    <location>
        <begin position="1"/>
        <end position="42"/>
    </location>
</feature>
<proteinExistence type="predicted"/>
<reference evidence="2" key="1">
    <citation type="submission" date="2014-09" db="EMBL/GenBank/DDBJ databases">
        <authorList>
            <person name="Magalhaes I.L.F."/>
            <person name="Oliveira U."/>
            <person name="Santos F.R."/>
            <person name="Vidigal T.H.D.A."/>
            <person name="Brescovit A.D."/>
            <person name="Santos A.J."/>
        </authorList>
    </citation>
    <scope>NUCLEOTIDE SEQUENCE</scope>
    <source>
        <tissue evidence="2">Shoot tissue taken approximately 20 cm above the soil surface</tissue>
    </source>
</reference>